<dbReference type="PANTHER" id="PTHR22589:SF50">
    <property type="entry name" value="CARNITINE O-ACETYLTRANSFERASE"/>
    <property type="match status" value="1"/>
</dbReference>
<dbReference type="OrthoDB" id="240216at2759"/>
<evidence type="ECO:0000313" key="8">
    <source>
        <dbReference type="Proteomes" id="UP000237246"/>
    </source>
</evidence>
<feature type="domain" description="Choline/carnitine acyltransferase" evidence="6">
    <location>
        <begin position="252"/>
        <end position="417"/>
    </location>
</feature>
<evidence type="ECO:0000259" key="6">
    <source>
        <dbReference type="Pfam" id="PF00755"/>
    </source>
</evidence>
<comment type="caution">
    <text evidence="7">The sequence shown here is derived from an EMBL/GenBank/DDBJ whole genome shotgun (WGS) entry which is preliminary data.</text>
</comment>
<reference evidence="7 8" key="1">
    <citation type="submission" date="2018-01" db="EMBL/GenBank/DDBJ databases">
        <title>Comparison of the Chinese Bamboo Partridge and Red Junglefowl genome sequences highlights the importance of demography in genome evolution.</title>
        <authorList>
            <person name="Tiley G.P."/>
            <person name="Kimball R.T."/>
            <person name="Braun E.L."/>
            <person name="Burleigh J.G."/>
        </authorList>
    </citation>
    <scope>NUCLEOTIDE SEQUENCE [LARGE SCALE GENOMIC DNA]</scope>
    <source>
        <strain evidence="7">RTK389</strain>
        <tissue evidence="7">Blood</tissue>
    </source>
</reference>
<dbReference type="GO" id="GO:0005777">
    <property type="term" value="C:peroxisome"/>
    <property type="evidence" value="ECO:0007669"/>
    <property type="project" value="TreeGrafter"/>
</dbReference>
<keyword evidence="8" id="KW-1185">Reference proteome</keyword>
<dbReference type="Pfam" id="PF00755">
    <property type="entry name" value="Carn_acyltransf"/>
    <property type="match status" value="2"/>
</dbReference>
<accession>A0A2P4TC36</accession>
<dbReference type="AlphaFoldDB" id="A0A2P4TC36"/>
<organism evidence="7 8">
    <name type="scientific">Bambusicola thoracicus</name>
    <name type="common">Chinese bamboo-partridge</name>
    <name type="synonym">Perdix thoracica</name>
    <dbReference type="NCBI Taxonomy" id="9083"/>
    <lineage>
        <taxon>Eukaryota</taxon>
        <taxon>Metazoa</taxon>
        <taxon>Chordata</taxon>
        <taxon>Craniata</taxon>
        <taxon>Vertebrata</taxon>
        <taxon>Euteleostomi</taxon>
        <taxon>Archelosauria</taxon>
        <taxon>Archosauria</taxon>
        <taxon>Dinosauria</taxon>
        <taxon>Saurischia</taxon>
        <taxon>Theropoda</taxon>
        <taxon>Coelurosauria</taxon>
        <taxon>Aves</taxon>
        <taxon>Neognathae</taxon>
        <taxon>Galloanserae</taxon>
        <taxon>Galliformes</taxon>
        <taxon>Phasianidae</taxon>
        <taxon>Perdicinae</taxon>
        <taxon>Bambusicola</taxon>
    </lineage>
</organism>
<evidence type="ECO:0000313" key="7">
    <source>
        <dbReference type="EMBL" id="POI33895.1"/>
    </source>
</evidence>
<dbReference type="Gene3D" id="3.30.559.10">
    <property type="entry name" value="Chloramphenicol acetyltransferase-like domain"/>
    <property type="match status" value="1"/>
</dbReference>
<dbReference type="InterPro" id="IPR039551">
    <property type="entry name" value="Cho/carn_acyl_trans"/>
</dbReference>
<dbReference type="FunFam" id="3.30.559.70:FF:000002">
    <property type="entry name" value="Carnitine O-acetyltransferase"/>
    <property type="match status" value="1"/>
</dbReference>
<name>A0A2P4TC36_BAMTH</name>
<evidence type="ECO:0000256" key="1">
    <source>
        <dbReference type="ARBA" id="ARBA00005232"/>
    </source>
</evidence>
<dbReference type="SUPFAM" id="SSF52777">
    <property type="entry name" value="CoA-dependent acyltransferases"/>
    <property type="match status" value="2"/>
</dbReference>
<proteinExistence type="inferred from homology"/>
<sequence length="434" mass="49027">MIDNETLPVEYMGGKPLCMNQYYQILSSCRIPGPKRDSIVNYAKGKKQSRHITVVHNFQFFELDVYNSDGSPLTTDQIFIQLEKIWNTSLQTNKEPIGILTTNHRNSWAKAYNNLLKDKTNKESVRTIEKSICTVCLDAPMPRVSEDIYKSRVAAQMLHGGGSRWNSGNRWFDKTLQFIIAEDGSCGLVYEHAPSEGPPIVALLDHIVEYTKKPELVRSPMIPLPMPKKLRFNITPEIKNDIEKAKQNLNMMYGHACPTYESASLRMFRLGRTDTIRSASIESLKFVQSMDSPDKSDQVKTDLLRRATQAHREYTDMAIRGNAIDRHLLGLKLQAIEDLVSIPELFMDTAYAVAMHFNLSTSQVPAKTDCVMCFGPVVPDGYGICYNPMDEHINFAISAFNSCADTNAAQMAHYLEKALLDMRSLLQSTPKSKL</sequence>
<protein>
    <recommendedName>
        <fullName evidence="6">Choline/carnitine acyltransferase domain-containing protein</fullName>
    </recommendedName>
</protein>
<dbReference type="EMBL" id="PPHD01002720">
    <property type="protein sequence ID" value="POI33895.1"/>
    <property type="molecule type" value="Genomic_DNA"/>
</dbReference>
<gene>
    <name evidence="7" type="ORF">CIB84_002353</name>
</gene>
<dbReference type="Gene3D" id="3.30.559.70">
    <property type="entry name" value="Choline/Carnitine o-acyltransferase, domain 2"/>
    <property type="match status" value="1"/>
</dbReference>
<keyword evidence="3 5" id="KW-0012">Acyltransferase</keyword>
<dbReference type="InterPro" id="IPR023213">
    <property type="entry name" value="CAT-like_dom_sf"/>
</dbReference>
<dbReference type="GO" id="GO:0004092">
    <property type="term" value="F:carnitine O-acetyltransferase activity"/>
    <property type="evidence" value="ECO:0007669"/>
    <property type="project" value="TreeGrafter"/>
</dbReference>
<dbReference type="InterPro" id="IPR000542">
    <property type="entry name" value="Carn_acyl_trans"/>
</dbReference>
<dbReference type="PANTHER" id="PTHR22589">
    <property type="entry name" value="CARNITINE O-ACYLTRANSFERASE"/>
    <property type="match status" value="1"/>
</dbReference>
<evidence type="ECO:0000256" key="2">
    <source>
        <dbReference type="ARBA" id="ARBA00022679"/>
    </source>
</evidence>
<dbReference type="InterPro" id="IPR042231">
    <property type="entry name" value="Cho/carn_acyl_trans_2"/>
</dbReference>
<keyword evidence="2 5" id="KW-0808">Transferase</keyword>
<feature type="domain" description="Choline/carnitine acyltransferase" evidence="6">
    <location>
        <begin position="1"/>
        <end position="250"/>
    </location>
</feature>
<dbReference type="GO" id="GO:0019254">
    <property type="term" value="P:carnitine metabolic process, CoA-linked"/>
    <property type="evidence" value="ECO:0007669"/>
    <property type="project" value="TreeGrafter"/>
</dbReference>
<evidence type="ECO:0000256" key="5">
    <source>
        <dbReference type="RuleBase" id="RU003801"/>
    </source>
</evidence>
<dbReference type="PROSITE" id="PS00440">
    <property type="entry name" value="ACYLTRANSF_C_2"/>
    <property type="match status" value="1"/>
</dbReference>
<evidence type="ECO:0000256" key="4">
    <source>
        <dbReference type="PIRSR" id="PIRSR600542-1"/>
    </source>
</evidence>
<comment type="similarity">
    <text evidence="1 5">Belongs to the carnitine/choline acetyltransferase family.</text>
</comment>
<feature type="active site" description="Proton acceptor" evidence="4">
    <location>
        <position position="192"/>
    </location>
</feature>
<dbReference type="Proteomes" id="UP000237246">
    <property type="component" value="Unassembled WGS sequence"/>
</dbReference>
<evidence type="ECO:0000256" key="3">
    <source>
        <dbReference type="ARBA" id="ARBA00023315"/>
    </source>
</evidence>